<keyword evidence="4" id="KW-0378">Hydrolase</keyword>
<evidence type="ECO:0000256" key="4">
    <source>
        <dbReference type="ARBA" id="ARBA00022801"/>
    </source>
</evidence>
<dbReference type="PANTHER" id="PTHR12992">
    <property type="entry name" value="NUDIX HYDROLASE"/>
    <property type="match status" value="1"/>
</dbReference>
<comment type="cofactor">
    <cofactor evidence="2">
        <name>Mg(2+)</name>
        <dbReference type="ChEBI" id="CHEBI:18420"/>
    </cofactor>
</comment>
<feature type="domain" description="Nudix hydrolase" evidence="7">
    <location>
        <begin position="41"/>
        <end position="175"/>
    </location>
</feature>
<dbReference type="EMBL" id="BRPK01000010">
    <property type="protein sequence ID" value="GLB41724.1"/>
    <property type="molecule type" value="Genomic_DNA"/>
</dbReference>
<evidence type="ECO:0000256" key="5">
    <source>
        <dbReference type="ARBA" id="ARBA00022842"/>
    </source>
</evidence>
<keyword evidence="6" id="KW-0464">Manganese</keyword>
<comment type="cofactor">
    <cofactor evidence="1">
        <name>Mn(2+)</name>
        <dbReference type="ChEBI" id="CHEBI:29035"/>
    </cofactor>
</comment>
<dbReference type="InterPro" id="IPR015797">
    <property type="entry name" value="NUDIX_hydrolase-like_dom_sf"/>
</dbReference>
<evidence type="ECO:0000256" key="1">
    <source>
        <dbReference type="ARBA" id="ARBA00001936"/>
    </source>
</evidence>
<dbReference type="Pfam" id="PF00293">
    <property type="entry name" value="NUDIX"/>
    <property type="match status" value="1"/>
</dbReference>
<dbReference type="InterPro" id="IPR045121">
    <property type="entry name" value="CoAse"/>
</dbReference>
<evidence type="ECO:0000256" key="6">
    <source>
        <dbReference type="ARBA" id="ARBA00023211"/>
    </source>
</evidence>
<evidence type="ECO:0000259" key="7">
    <source>
        <dbReference type="PROSITE" id="PS51462"/>
    </source>
</evidence>
<sequence>MVALLSLTQPFTPRTLSTLRTVLGHAASSKIRTSTGLPLTPGNAAVLIPFCNVGGVPGILLEVRAKTLRTHSGEISFPGGRVDKTDTSFLAAALRETREELGIPPDCVDVLGAIGPPESNMRGDLHVWPFVGFVEPEPVAERNASEDDALPSIDLLSLNGQVSPREVAIAFHLPLTALADPSRWRQALFRGSRPYTVIDVSDIVELAGGRKLGITPLSNEEGVDDQPDEVGPGREGRIEVWGLTGWYLSLLMKTLRVYQ</sequence>
<dbReference type="GO" id="GO:0046872">
    <property type="term" value="F:metal ion binding"/>
    <property type="evidence" value="ECO:0007669"/>
    <property type="project" value="UniProtKB-KW"/>
</dbReference>
<dbReference type="AlphaFoldDB" id="A0A9P3UNK7"/>
<proteinExistence type="predicted"/>
<evidence type="ECO:0000256" key="3">
    <source>
        <dbReference type="ARBA" id="ARBA00022723"/>
    </source>
</evidence>
<dbReference type="OrthoDB" id="206213at2759"/>
<reference evidence="8" key="1">
    <citation type="submission" date="2022-07" db="EMBL/GenBank/DDBJ databases">
        <title>The genome of Lyophyllum shimeji provides insight into the initial evolution of ectomycorrhizal fungal genome.</title>
        <authorList>
            <person name="Kobayashi Y."/>
            <person name="Shibata T."/>
            <person name="Hirakawa H."/>
            <person name="Shigenobu S."/>
            <person name="Nishiyama T."/>
            <person name="Yamada A."/>
            <person name="Hasebe M."/>
            <person name="Kawaguchi M."/>
        </authorList>
    </citation>
    <scope>NUCLEOTIDE SEQUENCE</scope>
    <source>
        <strain evidence="8">AT787</strain>
    </source>
</reference>
<evidence type="ECO:0000256" key="2">
    <source>
        <dbReference type="ARBA" id="ARBA00001946"/>
    </source>
</evidence>
<dbReference type="PANTHER" id="PTHR12992:SF24">
    <property type="entry name" value="PEROXISOMAL COENZYME A DIPHOSPHATASE NUDT7"/>
    <property type="match status" value="1"/>
</dbReference>
<dbReference type="GO" id="GO:0010945">
    <property type="term" value="F:coenzyme A diphosphatase activity"/>
    <property type="evidence" value="ECO:0007669"/>
    <property type="project" value="InterPro"/>
</dbReference>
<keyword evidence="5" id="KW-0460">Magnesium</keyword>
<evidence type="ECO:0000313" key="9">
    <source>
        <dbReference type="Proteomes" id="UP001063166"/>
    </source>
</evidence>
<protein>
    <submittedName>
        <fullName evidence="8">NUDIX domain containing protein</fullName>
    </submittedName>
</protein>
<dbReference type="PROSITE" id="PS51462">
    <property type="entry name" value="NUDIX"/>
    <property type="match status" value="1"/>
</dbReference>
<accession>A0A9P3UNK7</accession>
<dbReference type="Proteomes" id="UP001063166">
    <property type="component" value="Unassembled WGS sequence"/>
</dbReference>
<evidence type="ECO:0000313" key="8">
    <source>
        <dbReference type="EMBL" id="GLB41724.1"/>
    </source>
</evidence>
<comment type="caution">
    <text evidence="8">The sequence shown here is derived from an EMBL/GenBank/DDBJ whole genome shotgun (WGS) entry which is preliminary data.</text>
</comment>
<dbReference type="GO" id="GO:0015938">
    <property type="term" value="P:coenzyme A catabolic process"/>
    <property type="evidence" value="ECO:0007669"/>
    <property type="project" value="TreeGrafter"/>
</dbReference>
<keyword evidence="9" id="KW-1185">Reference proteome</keyword>
<name>A0A9P3UNK7_LYOSH</name>
<dbReference type="CDD" id="cd03426">
    <property type="entry name" value="NUDIX_CoAse_Nudt7"/>
    <property type="match status" value="1"/>
</dbReference>
<gene>
    <name evidence="8" type="ORF">LshimejAT787_1003240</name>
</gene>
<dbReference type="InterPro" id="IPR000086">
    <property type="entry name" value="NUDIX_hydrolase_dom"/>
</dbReference>
<keyword evidence="3" id="KW-0479">Metal-binding</keyword>
<organism evidence="8 9">
    <name type="scientific">Lyophyllum shimeji</name>
    <name type="common">Hon-shimeji</name>
    <name type="synonym">Tricholoma shimeji</name>
    <dbReference type="NCBI Taxonomy" id="47721"/>
    <lineage>
        <taxon>Eukaryota</taxon>
        <taxon>Fungi</taxon>
        <taxon>Dikarya</taxon>
        <taxon>Basidiomycota</taxon>
        <taxon>Agaricomycotina</taxon>
        <taxon>Agaricomycetes</taxon>
        <taxon>Agaricomycetidae</taxon>
        <taxon>Agaricales</taxon>
        <taxon>Tricholomatineae</taxon>
        <taxon>Lyophyllaceae</taxon>
        <taxon>Lyophyllum</taxon>
    </lineage>
</organism>
<dbReference type="SUPFAM" id="SSF55811">
    <property type="entry name" value="Nudix"/>
    <property type="match status" value="1"/>
</dbReference>
<dbReference type="Gene3D" id="3.90.79.10">
    <property type="entry name" value="Nucleoside Triphosphate Pyrophosphohydrolase"/>
    <property type="match status" value="1"/>
</dbReference>